<sequence>MLFSCLTLGTTNCGYAQQPQKKIPIHMTALNFPGATQFNHKGLFDLLVAHVDLTNGIAMDYQVTIPARGARIFYSRDTDCIIPATLLDVYYEGYDVLSTTSFATVDYVAFTQSSNVKIVNKMQLQGKLIGIVRDEGKWDLKKRLQIPNAKYIELIDVRSMIGMLAKGRLDAIVHDATIVISALKRFRLENIEYDINSPILVDDLGIVCHKSPQTEEYIRQFNIELDSLLQGPGLAKFHSQIEIE</sequence>
<name>A0ABS9D3P2_9ALTE</name>
<proteinExistence type="predicted"/>
<dbReference type="Gene3D" id="3.40.190.10">
    <property type="entry name" value="Periplasmic binding protein-like II"/>
    <property type="match status" value="2"/>
</dbReference>
<protein>
    <recommendedName>
        <fullName evidence="3">Solute-binding protein family 3/N-terminal domain-containing protein</fullName>
    </recommendedName>
</protein>
<dbReference type="Proteomes" id="UP001521137">
    <property type="component" value="Unassembled WGS sequence"/>
</dbReference>
<evidence type="ECO:0000313" key="2">
    <source>
        <dbReference type="Proteomes" id="UP001521137"/>
    </source>
</evidence>
<keyword evidence="2" id="KW-1185">Reference proteome</keyword>
<dbReference type="EMBL" id="JAKGAS010000002">
    <property type="protein sequence ID" value="MCF2947538.1"/>
    <property type="molecule type" value="Genomic_DNA"/>
</dbReference>
<reference evidence="1 2" key="1">
    <citation type="submission" date="2022-01" db="EMBL/GenBank/DDBJ databases">
        <title>Paraglaciecola sp. G1-23.</title>
        <authorList>
            <person name="Jin M.S."/>
            <person name="Han D.M."/>
            <person name="Kim H.M."/>
            <person name="Jeon C.O."/>
        </authorList>
    </citation>
    <scope>NUCLEOTIDE SEQUENCE [LARGE SCALE GENOMIC DNA]</scope>
    <source>
        <strain evidence="1 2">G1-23</strain>
    </source>
</reference>
<evidence type="ECO:0008006" key="3">
    <source>
        <dbReference type="Google" id="ProtNLM"/>
    </source>
</evidence>
<gene>
    <name evidence="1" type="ORF">L0668_05420</name>
</gene>
<dbReference type="RefSeq" id="WP_235311057.1">
    <property type="nucleotide sequence ID" value="NZ_JAKGAS010000002.1"/>
</dbReference>
<organism evidence="1 2">
    <name type="scientific">Paraglaciecola algarum</name>
    <dbReference type="NCBI Taxonomy" id="3050085"/>
    <lineage>
        <taxon>Bacteria</taxon>
        <taxon>Pseudomonadati</taxon>
        <taxon>Pseudomonadota</taxon>
        <taxon>Gammaproteobacteria</taxon>
        <taxon>Alteromonadales</taxon>
        <taxon>Alteromonadaceae</taxon>
        <taxon>Paraglaciecola</taxon>
    </lineage>
</organism>
<accession>A0ABS9D3P2</accession>
<evidence type="ECO:0000313" key="1">
    <source>
        <dbReference type="EMBL" id="MCF2947538.1"/>
    </source>
</evidence>
<comment type="caution">
    <text evidence="1">The sequence shown here is derived from an EMBL/GenBank/DDBJ whole genome shotgun (WGS) entry which is preliminary data.</text>
</comment>
<dbReference type="SUPFAM" id="SSF53850">
    <property type="entry name" value="Periplasmic binding protein-like II"/>
    <property type="match status" value="1"/>
</dbReference>